<dbReference type="RefSeq" id="WP_304416474.1">
    <property type="nucleotide sequence ID" value="NZ_JANAIE010000002.1"/>
</dbReference>
<evidence type="ECO:0000313" key="2">
    <source>
        <dbReference type="EMBL" id="MDG4945014.1"/>
    </source>
</evidence>
<evidence type="ECO:0000256" key="1">
    <source>
        <dbReference type="SAM" id="MobiDB-lite"/>
    </source>
</evidence>
<reference evidence="2" key="1">
    <citation type="submission" date="2022-07" db="EMBL/GenBank/DDBJ databases">
        <title>Description and genome-wide analysis of Profundicola chukchiensis gen. nov., sp. nov., marine bacteria isolated from bottom sediments of the Chukchi Sea.</title>
        <authorList>
            <person name="Romanenko L."/>
            <person name="Otstavnykh N."/>
            <person name="Kurilenko V."/>
            <person name="Eremeev V."/>
            <person name="Velansky P."/>
            <person name="Mikhailov V."/>
            <person name="Isaeva M."/>
        </authorList>
    </citation>
    <scope>NUCLEOTIDE SEQUENCE</scope>
    <source>
        <strain evidence="2">KMM 9713</strain>
    </source>
</reference>
<keyword evidence="3" id="KW-1185">Reference proteome</keyword>
<feature type="compositionally biased region" description="Basic and acidic residues" evidence="1">
    <location>
        <begin position="38"/>
        <end position="50"/>
    </location>
</feature>
<proteinExistence type="predicted"/>
<feature type="compositionally biased region" description="Basic and acidic residues" evidence="1">
    <location>
        <begin position="1"/>
        <end position="29"/>
    </location>
</feature>
<organism evidence="2 3">
    <name type="scientific">Profundicola chukchiensis</name>
    <dbReference type="NCBI Taxonomy" id="2961959"/>
    <lineage>
        <taxon>Bacteria</taxon>
        <taxon>Pseudomonadati</taxon>
        <taxon>Bacteroidota</taxon>
        <taxon>Flavobacteriia</taxon>
        <taxon>Flavobacteriales</taxon>
        <taxon>Weeksellaceae</taxon>
        <taxon>Profundicola</taxon>
    </lineage>
</organism>
<accession>A0A9X4RWW3</accession>
<evidence type="ECO:0000313" key="3">
    <source>
        <dbReference type="Proteomes" id="UP001152599"/>
    </source>
</evidence>
<gene>
    <name evidence="2" type="ORF">NMK71_01180</name>
</gene>
<dbReference type="Proteomes" id="UP001152599">
    <property type="component" value="Unassembled WGS sequence"/>
</dbReference>
<dbReference type="EMBL" id="JANCMU010000001">
    <property type="protein sequence ID" value="MDG4945014.1"/>
    <property type="molecule type" value="Genomic_DNA"/>
</dbReference>
<comment type="caution">
    <text evidence="2">The sequence shown here is derived from an EMBL/GenBank/DDBJ whole genome shotgun (WGS) entry which is preliminary data.</text>
</comment>
<name>A0A9X4RWW3_9FLAO</name>
<feature type="region of interest" description="Disordered" evidence="1">
    <location>
        <begin position="1"/>
        <end position="50"/>
    </location>
</feature>
<sequence length="50" mass="5840">MNKDKNVNPEQRKVNKSLEEKAINEKATDGKQVNPQVEQRKEKHQPRDNA</sequence>
<protein>
    <submittedName>
        <fullName evidence="2">Uncharacterized protein</fullName>
    </submittedName>
</protein>
<dbReference type="AlphaFoldDB" id="A0A9X4RWW3"/>